<reference evidence="11" key="1">
    <citation type="journal article" date="2020" name="Stud. Mycol.">
        <title>101 Dothideomycetes genomes: a test case for predicting lifestyles and emergence of pathogens.</title>
        <authorList>
            <person name="Haridas S."/>
            <person name="Albert R."/>
            <person name="Binder M."/>
            <person name="Bloem J."/>
            <person name="Labutti K."/>
            <person name="Salamov A."/>
            <person name="Andreopoulos B."/>
            <person name="Baker S."/>
            <person name="Barry K."/>
            <person name="Bills G."/>
            <person name="Bluhm B."/>
            <person name="Cannon C."/>
            <person name="Castanera R."/>
            <person name="Culley D."/>
            <person name="Daum C."/>
            <person name="Ezra D."/>
            <person name="Gonzalez J."/>
            <person name="Henrissat B."/>
            <person name="Kuo A."/>
            <person name="Liang C."/>
            <person name="Lipzen A."/>
            <person name="Lutzoni F."/>
            <person name="Magnuson J."/>
            <person name="Mondo S."/>
            <person name="Nolan M."/>
            <person name="Ohm R."/>
            <person name="Pangilinan J."/>
            <person name="Park H.-J."/>
            <person name="Ramirez L."/>
            <person name="Alfaro M."/>
            <person name="Sun H."/>
            <person name="Tritt A."/>
            <person name="Yoshinaga Y."/>
            <person name="Zwiers L.-H."/>
            <person name="Turgeon B."/>
            <person name="Goodwin S."/>
            <person name="Spatafora J."/>
            <person name="Crous P."/>
            <person name="Grigoriev I."/>
        </authorList>
    </citation>
    <scope>NUCLEOTIDE SEQUENCE</scope>
    <source>
        <strain evidence="11">CBS 279.74</strain>
    </source>
</reference>
<evidence type="ECO:0000256" key="4">
    <source>
        <dbReference type="ARBA" id="ARBA00022651"/>
    </source>
</evidence>
<dbReference type="GO" id="GO:0030600">
    <property type="term" value="F:feruloyl esterase activity"/>
    <property type="evidence" value="ECO:0007669"/>
    <property type="project" value="UniProtKB-EC"/>
</dbReference>
<dbReference type="Proteomes" id="UP000799428">
    <property type="component" value="Unassembled WGS sequence"/>
</dbReference>
<dbReference type="GO" id="GO:0005576">
    <property type="term" value="C:extracellular region"/>
    <property type="evidence" value="ECO:0007669"/>
    <property type="project" value="UniProtKB-SubCell"/>
</dbReference>
<evidence type="ECO:0000256" key="6">
    <source>
        <dbReference type="ARBA" id="ARBA00022801"/>
    </source>
</evidence>
<evidence type="ECO:0000256" key="2">
    <source>
        <dbReference type="ARBA" id="ARBA00013091"/>
    </source>
</evidence>
<evidence type="ECO:0000256" key="7">
    <source>
        <dbReference type="ARBA" id="ARBA00023277"/>
    </source>
</evidence>
<proteinExistence type="predicted"/>
<keyword evidence="8" id="KW-0624">Polysaccharide degradation</keyword>
<dbReference type="PANTHER" id="PTHR38050:SF2">
    <property type="entry name" value="FERULOYL ESTERASE C-RELATED"/>
    <property type="match status" value="1"/>
</dbReference>
<keyword evidence="4" id="KW-0858">Xylan degradation</keyword>
<dbReference type="EC" id="3.1.1.73" evidence="2"/>
<gene>
    <name evidence="11" type="ORF">K504DRAFT_530756</name>
</gene>
<accession>A0A6G1KND3</accession>
<evidence type="ECO:0000256" key="10">
    <source>
        <dbReference type="SAM" id="SignalP"/>
    </source>
</evidence>
<dbReference type="GO" id="GO:0045493">
    <property type="term" value="P:xylan catabolic process"/>
    <property type="evidence" value="ECO:0007669"/>
    <property type="project" value="UniProtKB-KW"/>
</dbReference>
<dbReference type="EMBL" id="MU005765">
    <property type="protein sequence ID" value="KAF2713837.1"/>
    <property type="molecule type" value="Genomic_DNA"/>
</dbReference>
<dbReference type="OrthoDB" id="424610at2759"/>
<feature type="signal peptide" evidence="10">
    <location>
        <begin position="1"/>
        <end position="19"/>
    </location>
</feature>
<dbReference type="InterPro" id="IPR029058">
    <property type="entry name" value="AB_hydrolase_fold"/>
</dbReference>
<evidence type="ECO:0000313" key="11">
    <source>
        <dbReference type="EMBL" id="KAF2713837.1"/>
    </source>
</evidence>
<keyword evidence="12" id="KW-1185">Reference proteome</keyword>
<organism evidence="11 12">
    <name type="scientific">Pleomassaria siparia CBS 279.74</name>
    <dbReference type="NCBI Taxonomy" id="1314801"/>
    <lineage>
        <taxon>Eukaryota</taxon>
        <taxon>Fungi</taxon>
        <taxon>Dikarya</taxon>
        <taxon>Ascomycota</taxon>
        <taxon>Pezizomycotina</taxon>
        <taxon>Dothideomycetes</taxon>
        <taxon>Pleosporomycetidae</taxon>
        <taxon>Pleosporales</taxon>
        <taxon>Pleomassariaceae</taxon>
        <taxon>Pleomassaria</taxon>
    </lineage>
</organism>
<dbReference type="InterPro" id="IPR043595">
    <property type="entry name" value="FaeB/C/D"/>
</dbReference>
<dbReference type="SUPFAM" id="SSF53474">
    <property type="entry name" value="alpha/beta-Hydrolases"/>
    <property type="match status" value="1"/>
</dbReference>
<protein>
    <recommendedName>
        <fullName evidence="2">feruloyl esterase</fullName>
        <ecNumber evidence="2">3.1.1.73</ecNumber>
    </recommendedName>
</protein>
<sequence>MKFILSTLVLASLKQLVSCFPQPQIEHISRAASGCGKMQFLTGVTQYRFGLKSSGIERSYSYHLPSDYEKNKQYPVVLGFHGSSSVGLFFELDTRMSEARYSGDKIMVYPNGIEGSWAGPTYHTKSTVAEDIQFVQDVIDDMKARVCVDDGKIYAVGMSNGGGFVGTLACDIVGSTLFNAFAMHSGSFYTDVNGPSNGCVPRHGPRPVLEIHGGADKTVKYNGGQGDGGLEPPIASWLDWWAQRNGCSNKSEESLIDGDVQHLSWTCGGIQGLLQHYKVIDMGHCWADTEPNLSQISVPQGPSSVKASEIVMRFFNDVSSRTEGASA</sequence>
<evidence type="ECO:0000256" key="8">
    <source>
        <dbReference type="ARBA" id="ARBA00023326"/>
    </source>
</evidence>
<keyword evidence="6" id="KW-0378">Hydrolase</keyword>
<comment type="catalytic activity">
    <reaction evidence="9">
        <text>feruloyl-polysaccharide + H2O = ferulate + polysaccharide.</text>
        <dbReference type="EC" id="3.1.1.73"/>
    </reaction>
</comment>
<feature type="chain" id="PRO_5032769451" description="feruloyl esterase" evidence="10">
    <location>
        <begin position="20"/>
        <end position="327"/>
    </location>
</feature>
<evidence type="ECO:0000256" key="3">
    <source>
        <dbReference type="ARBA" id="ARBA00022525"/>
    </source>
</evidence>
<keyword evidence="5 10" id="KW-0732">Signal</keyword>
<dbReference type="AlphaFoldDB" id="A0A6G1KND3"/>
<keyword evidence="3" id="KW-0964">Secreted</keyword>
<evidence type="ECO:0000256" key="5">
    <source>
        <dbReference type="ARBA" id="ARBA00022729"/>
    </source>
</evidence>
<evidence type="ECO:0000313" key="12">
    <source>
        <dbReference type="Proteomes" id="UP000799428"/>
    </source>
</evidence>
<keyword evidence="7" id="KW-0119">Carbohydrate metabolism</keyword>
<evidence type="ECO:0000256" key="9">
    <source>
        <dbReference type="ARBA" id="ARBA00034075"/>
    </source>
</evidence>
<dbReference type="PANTHER" id="PTHR38050">
    <property type="match status" value="1"/>
</dbReference>
<name>A0A6G1KND3_9PLEO</name>
<comment type="subcellular location">
    <subcellularLocation>
        <location evidence="1">Secreted</location>
    </subcellularLocation>
</comment>
<evidence type="ECO:0000256" key="1">
    <source>
        <dbReference type="ARBA" id="ARBA00004613"/>
    </source>
</evidence>
<dbReference type="Gene3D" id="3.40.50.1820">
    <property type="entry name" value="alpha/beta hydrolase"/>
    <property type="match status" value="1"/>
</dbReference>